<dbReference type="Proteomes" id="UP000664617">
    <property type="component" value="Unassembled WGS sequence"/>
</dbReference>
<dbReference type="InterPro" id="IPR006113">
    <property type="entry name" value="6PGDH_Gnd/GntZ"/>
</dbReference>
<keyword evidence="3 5" id="KW-0560">Oxidoreductase</keyword>
<dbReference type="PANTHER" id="PTHR11811">
    <property type="entry name" value="6-PHOSPHOGLUCONATE DEHYDROGENASE"/>
    <property type="match status" value="1"/>
</dbReference>
<dbReference type="Pfam" id="PF03446">
    <property type="entry name" value="NAD_binding_2"/>
    <property type="match status" value="1"/>
</dbReference>
<dbReference type="GO" id="GO:0004616">
    <property type="term" value="F:phosphogluconate dehydrogenase (decarboxylating) activity"/>
    <property type="evidence" value="ECO:0007669"/>
    <property type="project" value="UniProtKB-EC"/>
</dbReference>
<evidence type="ECO:0000256" key="3">
    <source>
        <dbReference type="ARBA" id="ARBA00023002"/>
    </source>
</evidence>
<evidence type="ECO:0000256" key="1">
    <source>
        <dbReference type="ARBA" id="ARBA00008419"/>
    </source>
</evidence>
<evidence type="ECO:0000313" key="10">
    <source>
        <dbReference type="Proteomes" id="UP000664617"/>
    </source>
</evidence>
<feature type="domain" description="6-phosphogluconate dehydrogenase C-terminal" evidence="8">
    <location>
        <begin position="218"/>
        <end position="511"/>
    </location>
</feature>
<keyword evidence="4 6" id="KW-0311">Gluconate utilization</keyword>
<dbReference type="InterPro" id="IPR006184">
    <property type="entry name" value="6PGdom_BS"/>
</dbReference>
<dbReference type="InterPro" id="IPR006115">
    <property type="entry name" value="6PGDH_NADP-bd"/>
</dbReference>
<sequence length="519" mass="55144">MAPTLPGTRRSGDGHGLAGLARGTRLAATRPSVRQERTLSARAQIGVTGLAVMGRNLARNFARNGFTVAVHNRSSARTKSLVAEHGDEGDFVPSESLEDFVASLERPRKVVVMVKAGGPTDAVIDELVPLLEQGDIVVDAGNAHFPDTIRREKDLAAKGLHFVGTGVSGGEEGALNGPSIMPGGTAESYESLGPILEKISAHVDGVPCCAHVGPDGAGHFVKMVHNGIEYADMQLIAEAYDLLRQGLGASAAEIGGIFAEWNTGDLESFLVEITAEVLRHQDAATGQAFVDVVLDQAEQKGTGRWTVQNGLDLGVPITGIAEATFARSLSGSVPQREAAANLPAHTAGWEVGKDDASRARFVEDVRQALYASKVVAYSQGFDQIAAASAEYGWNIDRGAMARIWRGGCIIRAGFLNRITEAYERDENLPLLIADEYFADAVGAGLASWRRIVAGAAQAGIPTPAFSSSLAYYDAVRAPRLPAALVQAQRDFFGAHTYRRTDRDGTFHTDWSGDRTEAEA</sequence>
<gene>
    <name evidence="9" type="primary">gndA</name>
    <name evidence="9" type="ORF">J0911_16540</name>
</gene>
<evidence type="ECO:0000256" key="5">
    <source>
        <dbReference type="PIRNR" id="PIRNR000109"/>
    </source>
</evidence>
<dbReference type="NCBIfam" id="NF006765">
    <property type="entry name" value="PRK09287.1"/>
    <property type="match status" value="1"/>
</dbReference>
<accession>A0ABS3IE34</accession>
<protein>
    <recommendedName>
        <fullName evidence="5 6">6-phosphogluconate dehydrogenase, decarboxylating</fullName>
        <ecNumber evidence="5 6">1.1.1.44</ecNumber>
    </recommendedName>
</protein>
<keyword evidence="5 6" id="KW-0521">NADP</keyword>
<dbReference type="Gene3D" id="1.20.5.320">
    <property type="entry name" value="6-Phosphogluconate Dehydrogenase, domain 3"/>
    <property type="match status" value="1"/>
</dbReference>
<dbReference type="InterPro" id="IPR006183">
    <property type="entry name" value="Pgluconate_DH"/>
</dbReference>
<feature type="region of interest" description="Disordered" evidence="7">
    <location>
        <begin position="1"/>
        <end position="20"/>
    </location>
</feature>
<dbReference type="InterPro" id="IPR008927">
    <property type="entry name" value="6-PGluconate_DH-like_C_sf"/>
</dbReference>
<dbReference type="PRINTS" id="PR00076">
    <property type="entry name" value="6PGDHDRGNASE"/>
</dbReference>
<dbReference type="NCBIfam" id="TIGR00873">
    <property type="entry name" value="gnd"/>
    <property type="match status" value="1"/>
</dbReference>
<proteinExistence type="inferred from homology"/>
<reference evidence="10" key="1">
    <citation type="submission" date="2023-07" db="EMBL/GenBank/DDBJ databases">
        <title>Myceligenerans salitolerans sp. nov., a halotolerant actinomycete isolated from a salt lake in Xinjiang, China.</title>
        <authorList>
            <person name="Guan T."/>
        </authorList>
    </citation>
    <scope>NUCLEOTIDE SEQUENCE [LARGE SCALE GENOMIC DNA]</scope>
    <source>
        <strain evidence="10">XHU 5031</strain>
    </source>
</reference>
<comment type="similarity">
    <text evidence="1 5 6">Belongs to the 6-phosphogluconate dehydrogenase family.</text>
</comment>
<name>A0ABS3IE34_9MICO</name>
<evidence type="ECO:0000256" key="7">
    <source>
        <dbReference type="SAM" id="MobiDB-lite"/>
    </source>
</evidence>
<evidence type="ECO:0000256" key="2">
    <source>
        <dbReference type="ARBA" id="ARBA00011738"/>
    </source>
</evidence>
<dbReference type="PROSITE" id="PS00461">
    <property type="entry name" value="6PGD"/>
    <property type="match status" value="1"/>
</dbReference>
<dbReference type="PIRSF" id="PIRSF000109">
    <property type="entry name" value="6PGD"/>
    <property type="match status" value="1"/>
</dbReference>
<dbReference type="Gene3D" id="1.10.1040.10">
    <property type="entry name" value="N-(1-d-carboxylethyl)-l-norvaline Dehydrogenase, domain 2"/>
    <property type="match status" value="1"/>
</dbReference>
<dbReference type="InterPro" id="IPR036291">
    <property type="entry name" value="NAD(P)-bd_dom_sf"/>
</dbReference>
<dbReference type="EC" id="1.1.1.44" evidence="5 6"/>
<dbReference type="SMART" id="SM01350">
    <property type="entry name" value="6PGD"/>
    <property type="match status" value="1"/>
</dbReference>
<evidence type="ECO:0000256" key="4">
    <source>
        <dbReference type="ARBA" id="ARBA00023064"/>
    </source>
</evidence>
<comment type="pathway">
    <text evidence="5 6">Carbohydrate degradation; pentose phosphate pathway; D-ribulose 5-phosphate from D-glucose 6-phosphate (oxidative stage): step 3/3.</text>
</comment>
<comment type="function">
    <text evidence="5">Catalyzes the oxidative decarboxylation of 6-phosphogluconate to ribulose 5-phosphate and CO(2), with concomitant reduction of NADP to NADPH.</text>
</comment>
<evidence type="ECO:0000256" key="6">
    <source>
        <dbReference type="RuleBase" id="RU000485"/>
    </source>
</evidence>
<comment type="catalytic activity">
    <reaction evidence="5 6">
        <text>6-phospho-D-gluconate + NADP(+) = D-ribulose 5-phosphate + CO2 + NADPH</text>
        <dbReference type="Rhea" id="RHEA:10116"/>
        <dbReference type="ChEBI" id="CHEBI:16526"/>
        <dbReference type="ChEBI" id="CHEBI:57783"/>
        <dbReference type="ChEBI" id="CHEBI:58121"/>
        <dbReference type="ChEBI" id="CHEBI:58349"/>
        <dbReference type="ChEBI" id="CHEBI:58759"/>
        <dbReference type="EC" id="1.1.1.44"/>
    </reaction>
</comment>
<comment type="subunit">
    <text evidence="2 5">Homodimer.</text>
</comment>
<dbReference type="EMBL" id="JAFMPK010000047">
    <property type="protein sequence ID" value="MBO0610634.1"/>
    <property type="molecule type" value="Genomic_DNA"/>
</dbReference>
<dbReference type="Gene3D" id="3.40.50.720">
    <property type="entry name" value="NAD(P)-binding Rossmann-like Domain"/>
    <property type="match status" value="1"/>
</dbReference>
<keyword evidence="5 6" id="KW-0570">Pentose shunt</keyword>
<dbReference type="SUPFAM" id="SSF48179">
    <property type="entry name" value="6-phosphogluconate dehydrogenase C-terminal domain-like"/>
    <property type="match status" value="1"/>
</dbReference>
<evidence type="ECO:0000259" key="8">
    <source>
        <dbReference type="SMART" id="SM01350"/>
    </source>
</evidence>
<dbReference type="InterPro" id="IPR006114">
    <property type="entry name" value="6PGDH_C"/>
</dbReference>
<evidence type="ECO:0000313" key="9">
    <source>
        <dbReference type="EMBL" id="MBO0610634.1"/>
    </source>
</evidence>
<keyword evidence="10" id="KW-1185">Reference proteome</keyword>
<dbReference type="InterPro" id="IPR013328">
    <property type="entry name" value="6PGD_dom2"/>
</dbReference>
<organism evidence="9 10">
    <name type="scientific">Myceligenerans salitolerans</name>
    <dbReference type="NCBI Taxonomy" id="1230528"/>
    <lineage>
        <taxon>Bacteria</taxon>
        <taxon>Bacillati</taxon>
        <taxon>Actinomycetota</taxon>
        <taxon>Actinomycetes</taxon>
        <taxon>Micrococcales</taxon>
        <taxon>Promicromonosporaceae</taxon>
        <taxon>Myceligenerans</taxon>
    </lineage>
</organism>
<dbReference type="SUPFAM" id="SSF51735">
    <property type="entry name" value="NAD(P)-binding Rossmann-fold domains"/>
    <property type="match status" value="1"/>
</dbReference>
<comment type="caution">
    <text evidence="9">The sequence shown here is derived from an EMBL/GenBank/DDBJ whole genome shotgun (WGS) entry which is preliminary data.</text>
</comment>
<dbReference type="Pfam" id="PF00393">
    <property type="entry name" value="6PGD"/>
    <property type="match status" value="1"/>
</dbReference>